<feature type="domain" description="ATPase BadF/BadG/BcrA/BcrD type" evidence="5">
    <location>
        <begin position="16"/>
        <end position="289"/>
    </location>
</feature>
<dbReference type="SUPFAM" id="SSF53067">
    <property type="entry name" value="Actin-like ATPase domain"/>
    <property type="match status" value="2"/>
</dbReference>
<name>A0AAV7JRP9_9METZ</name>
<dbReference type="Proteomes" id="UP001165289">
    <property type="component" value="Unassembled WGS sequence"/>
</dbReference>
<comment type="similarity">
    <text evidence="1">Belongs to the eukaryotic-type N-acetylglucosamine kinase family.</text>
</comment>
<dbReference type="PANTHER" id="PTHR12862:SF0">
    <property type="entry name" value="N-ACETYL-D-GLUCOSAMINE KINASE"/>
    <property type="match status" value="1"/>
</dbReference>
<evidence type="ECO:0000259" key="5">
    <source>
        <dbReference type="Pfam" id="PF01869"/>
    </source>
</evidence>
<keyword evidence="7" id="KW-1185">Reference proteome</keyword>
<evidence type="ECO:0000256" key="1">
    <source>
        <dbReference type="ARBA" id="ARBA00006198"/>
    </source>
</evidence>
<evidence type="ECO:0000313" key="6">
    <source>
        <dbReference type="EMBL" id="KAI6651558.1"/>
    </source>
</evidence>
<dbReference type="GO" id="GO:0045127">
    <property type="term" value="F:N-acetylglucosamine kinase activity"/>
    <property type="evidence" value="ECO:0007669"/>
    <property type="project" value="UniProtKB-EC"/>
</dbReference>
<evidence type="ECO:0000256" key="3">
    <source>
        <dbReference type="ARBA" id="ARBA00014974"/>
    </source>
</evidence>
<keyword evidence="6" id="KW-0808">Transferase</keyword>
<evidence type="ECO:0000313" key="7">
    <source>
        <dbReference type="Proteomes" id="UP001165289"/>
    </source>
</evidence>
<dbReference type="InterPro" id="IPR043129">
    <property type="entry name" value="ATPase_NBD"/>
</dbReference>
<organism evidence="6 7">
    <name type="scientific">Oopsacas minuta</name>
    <dbReference type="NCBI Taxonomy" id="111878"/>
    <lineage>
        <taxon>Eukaryota</taxon>
        <taxon>Metazoa</taxon>
        <taxon>Porifera</taxon>
        <taxon>Hexactinellida</taxon>
        <taxon>Hexasterophora</taxon>
        <taxon>Lyssacinosida</taxon>
        <taxon>Leucopsacidae</taxon>
        <taxon>Oopsacas</taxon>
    </lineage>
</organism>
<evidence type="ECO:0000256" key="2">
    <source>
        <dbReference type="ARBA" id="ARBA00012122"/>
    </source>
</evidence>
<dbReference type="Gene3D" id="3.30.420.40">
    <property type="match status" value="2"/>
</dbReference>
<dbReference type="Pfam" id="PF01869">
    <property type="entry name" value="BcrAD_BadFG"/>
    <property type="match status" value="1"/>
</dbReference>
<dbReference type="EC" id="2.7.1.59" evidence="2"/>
<dbReference type="EMBL" id="JAKMXF010000303">
    <property type="protein sequence ID" value="KAI6651558.1"/>
    <property type="molecule type" value="Genomic_DNA"/>
</dbReference>
<dbReference type="AlphaFoldDB" id="A0AAV7JRP9"/>
<protein>
    <recommendedName>
        <fullName evidence="3">N-acetyl-D-glucosamine kinase</fullName>
        <ecNumber evidence="2">2.7.1.59</ecNumber>
    </recommendedName>
    <alternativeName>
        <fullName evidence="4">GlcNAc kinase</fullName>
    </alternativeName>
</protein>
<dbReference type="InterPro" id="IPR039758">
    <property type="entry name" value="NAGK-like"/>
</dbReference>
<reference evidence="6 7" key="1">
    <citation type="journal article" date="2023" name="BMC Biol.">
        <title>The compact genome of the sponge Oopsacas minuta (Hexactinellida) is lacking key metazoan core genes.</title>
        <authorList>
            <person name="Santini S."/>
            <person name="Schenkelaars Q."/>
            <person name="Jourda C."/>
            <person name="Duchesne M."/>
            <person name="Belahbib H."/>
            <person name="Rocher C."/>
            <person name="Selva M."/>
            <person name="Riesgo A."/>
            <person name="Vervoort M."/>
            <person name="Leys S.P."/>
            <person name="Kodjabachian L."/>
            <person name="Le Bivic A."/>
            <person name="Borchiellini C."/>
            <person name="Claverie J.M."/>
            <person name="Renard E."/>
        </authorList>
    </citation>
    <scope>NUCLEOTIDE SEQUENCE [LARGE SCALE GENOMIC DNA]</scope>
    <source>
        <strain evidence="6">SPO-2</strain>
    </source>
</reference>
<dbReference type="PANTHER" id="PTHR12862">
    <property type="entry name" value="BADF TYPE ATPASE DOMAIN-CONTAINING PROTEIN"/>
    <property type="match status" value="1"/>
</dbReference>
<keyword evidence="6" id="KW-0418">Kinase</keyword>
<dbReference type="InterPro" id="IPR002731">
    <property type="entry name" value="ATPase_BadF"/>
</dbReference>
<sequence>MAGIEALRFKEVYYCGIDGGGSHSVGVLMNSGGEVVSQIETGSTNYYLVGEQRCFATLHDIIVQLLKCAGVEESAVICSIGMTLSGAEKTDVQERIKQAMKSRAEFIFVGSDTMGAIHTASMNGGMVLIAGSGSNCQLLSPDGITHNCGGWGNMLGDEGSAYQISWSGIKIVIDHRDGYHSSQHDVTRVETELYKYFDMKEQKDILQHFYTEFCKGSIAGFCREIAGLATAGDALSLSLFDTAGRDLGQHVVALLGYVTESVLKEKDTGLLVVAAGGVWKSWDLLKSSFLKRVKEGRLEKGMEPFQLTIVQLITTSAVGACYLGAKQAGEFLAGDLKKNINVFYSGMV</sequence>
<accession>A0AAV7JRP9</accession>
<proteinExistence type="inferred from homology"/>
<comment type="caution">
    <text evidence="6">The sequence shown here is derived from an EMBL/GenBank/DDBJ whole genome shotgun (WGS) entry which is preliminary data.</text>
</comment>
<evidence type="ECO:0000256" key="4">
    <source>
        <dbReference type="ARBA" id="ARBA00031123"/>
    </source>
</evidence>
<gene>
    <name evidence="6" type="ORF">LOD99_5166</name>
</gene>